<evidence type="ECO:0000313" key="1">
    <source>
        <dbReference type="EMBL" id="AEH39492.1"/>
    </source>
</evidence>
<keyword evidence="1" id="KW-0614">Plasmid</keyword>
<reference evidence="2" key="1">
    <citation type="journal article" date="2012" name="Stand. Genomic Sci.">
        <title>Complete genome sequence of Halopiger xanaduensis type strain (SH-6(T)).</title>
        <authorList>
            <person name="Anderson I."/>
            <person name="Tindall B.J."/>
            <person name="Rohde M."/>
            <person name="Lucas S."/>
            <person name="Han J."/>
            <person name="Lapidus A."/>
            <person name="Cheng J.F."/>
            <person name="Goodwin L."/>
            <person name="Pitluck S."/>
            <person name="Peters L."/>
            <person name="Pati A."/>
            <person name="Mikhailova N."/>
            <person name="Pagani I."/>
            <person name="Teshima H."/>
            <person name="Han C."/>
            <person name="Tapia R."/>
            <person name="Land M."/>
            <person name="Woyke T."/>
            <person name="Klenk H.P."/>
            <person name="Kyrpides N."/>
            <person name="Ivanova N."/>
        </authorList>
    </citation>
    <scope>NUCLEOTIDE SEQUENCE [LARGE SCALE GENOMIC DNA]</scope>
    <source>
        <strain evidence="2">DSM 18323 / JCM 14033 / SH-6</strain>
        <plasmid evidence="2">Plasmid pHALXA03</plasmid>
    </source>
</reference>
<dbReference type="AlphaFoldDB" id="F8DEQ5"/>
<keyword evidence="2" id="KW-1185">Reference proteome</keyword>
<dbReference type="OrthoDB" id="383799at2157"/>
<dbReference type="KEGG" id="hxa:Halxa_0252"/>
<dbReference type="RefSeq" id="WP_013876030.1">
    <property type="nucleotide sequence ID" value="NC_015659.1"/>
</dbReference>
<sequence length="92" mass="10178">MSSSDETRETFRYWSEAIDAAVQSERHTVELVPDGNGGIQVAIDGTAVFDGMAYPREQFNIAAGSYDYERYLTDDGLETVREVYATVNGGDE</sequence>
<accession>F8DEQ5</accession>
<name>F8DEQ5_HALXS</name>
<organism evidence="1 2">
    <name type="scientific">Halopiger xanaduensis (strain DSM 18323 / JCM 14033 / SH-6)</name>
    <dbReference type="NCBI Taxonomy" id="797210"/>
    <lineage>
        <taxon>Archaea</taxon>
        <taxon>Methanobacteriati</taxon>
        <taxon>Methanobacteriota</taxon>
        <taxon>Stenosarchaea group</taxon>
        <taxon>Halobacteria</taxon>
        <taxon>Halobacteriales</taxon>
        <taxon>Natrialbaceae</taxon>
        <taxon>Halopiger</taxon>
    </lineage>
</organism>
<gene>
    <name evidence="1" type="ordered locus">Halxa_0252</name>
</gene>
<dbReference type="Proteomes" id="UP000006794">
    <property type="component" value="Plasmid pHALXA03"/>
</dbReference>
<evidence type="ECO:0000313" key="2">
    <source>
        <dbReference type="Proteomes" id="UP000006794"/>
    </source>
</evidence>
<dbReference type="EMBL" id="CP002842">
    <property type="protein sequence ID" value="AEH39492.1"/>
    <property type="molecule type" value="Genomic_DNA"/>
</dbReference>
<protein>
    <submittedName>
        <fullName evidence="1">Uncharacterized protein</fullName>
    </submittedName>
</protein>
<geneLocation type="plasmid" evidence="1 2">
    <name>pHALXA03</name>
</geneLocation>
<dbReference type="GeneID" id="10795606"/>
<proteinExistence type="predicted"/>
<dbReference type="HOGENOM" id="CLU_2406325_0_0_2"/>